<evidence type="ECO:0000313" key="1">
    <source>
        <dbReference type="EMBL" id="GBO24548.1"/>
    </source>
</evidence>
<protein>
    <submittedName>
        <fullName evidence="1">Uncharacterized protein</fullName>
    </submittedName>
</protein>
<evidence type="ECO:0000313" key="2">
    <source>
        <dbReference type="Proteomes" id="UP000499080"/>
    </source>
</evidence>
<organism evidence="1 2">
    <name type="scientific">Araneus ventricosus</name>
    <name type="common">Orbweaver spider</name>
    <name type="synonym">Epeira ventricosa</name>
    <dbReference type="NCBI Taxonomy" id="182803"/>
    <lineage>
        <taxon>Eukaryota</taxon>
        <taxon>Metazoa</taxon>
        <taxon>Ecdysozoa</taxon>
        <taxon>Arthropoda</taxon>
        <taxon>Chelicerata</taxon>
        <taxon>Arachnida</taxon>
        <taxon>Araneae</taxon>
        <taxon>Araneomorphae</taxon>
        <taxon>Entelegynae</taxon>
        <taxon>Araneoidea</taxon>
        <taxon>Araneidae</taxon>
        <taxon>Araneus</taxon>
    </lineage>
</organism>
<keyword evidence="2" id="KW-1185">Reference proteome</keyword>
<dbReference type="AlphaFoldDB" id="A0A4Y2VJC6"/>
<gene>
    <name evidence="1" type="ORF">AVEN_62067_1</name>
</gene>
<reference evidence="1 2" key="1">
    <citation type="journal article" date="2019" name="Sci. Rep.">
        <title>Orb-weaving spider Araneus ventricosus genome elucidates the spidroin gene catalogue.</title>
        <authorList>
            <person name="Kono N."/>
            <person name="Nakamura H."/>
            <person name="Ohtoshi R."/>
            <person name="Moran D.A.P."/>
            <person name="Shinohara A."/>
            <person name="Yoshida Y."/>
            <person name="Fujiwara M."/>
            <person name="Mori M."/>
            <person name="Tomita M."/>
            <person name="Arakawa K."/>
        </authorList>
    </citation>
    <scope>NUCLEOTIDE SEQUENCE [LARGE SCALE GENOMIC DNA]</scope>
</reference>
<dbReference type="EMBL" id="BGPR01047513">
    <property type="protein sequence ID" value="GBO24548.1"/>
    <property type="molecule type" value="Genomic_DNA"/>
</dbReference>
<accession>A0A4Y2VJC6</accession>
<comment type="caution">
    <text evidence="1">The sequence shown here is derived from an EMBL/GenBank/DDBJ whole genome shotgun (WGS) entry which is preliminary data.</text>
</comment>
<proteinExistence type="predicted"/>
<name>A0A4Y2VJC6_ARAVE</name>
<sequence>MDVPPVGGIGPWPMKAIRPPHLVPELLWCRPYSHFHERDSRQGSNSFVINKLTLITDTVAQDRITKKIIFTFSASAEATHLKSAVSNILLL</sequence>
<dbReference type="Proteomes" id="UP000499080">
    <property type="component" value="Unassembled WGS sequence"/>
</dbReference>